<evidence type="ECO:0000256" key="1">
    <source>
        <dbReference type="ARBA" id="ARBA00023110"/>
    </source>
</evidence>
<dbReference type="Pfam" id="PF00160">
    <property type="entry name" value="Pro_isomerase"/>
    <property type="match status" value="1"/>
</dbReference>
<organism evidence="6 7">
    <name type="scientific">Durusdinium trenchii</name>
    <dbReference type="NCBI Taxonomy" id="1381693"/>
    <lineage>
        <taxon>Eukaryota</taxon>
        <taxon>Sar</taxon>
        <taxon>Alveolata</taxon>
        <taxon>Dinophyceae</taxon>
        <taxon>Suessiales</taxon>
        <taxon>Symbiodiniaceae</taxon>
        <taxon>Durusdinium</taxon>
    </lineage>
</organism>
<dbReference type="InterPro" id="IPR029000">
    <property type="entry name" value="Cyclophilin-like_dom_sf"/>
</dbReference>
<dbReference type="InterPro" id="IPR002130">
    <property type="entry name" value="Cyclophilin-type_PPIase_dom"/>
</dbReference>
<dbReference type="PRINTS" id="PR00153">
    <property type="entry name" value="CSAPPISMRASE"/>
</dbReference>
<dbReference type="Gene3D" id="2.40.100.10">
    <property type="entry name" value="Cyclophilin-like"/>
    <property type="match status" value="1"/>
</dbReference>
<proteinExistence type="inferred from homology"/>
<protein>
    <recommendedName>
        <fullName evidence="3">Peptidyl-prolyl cis-trans isomerase</fullName>
        <shortName evidence="3">PPIase</shortName>
        <ecNumber evidence="3">5.2.1.8</ecNumber>
    </recommendedName>
</protein>
<evidence type="ECO:0000313" key="7">
    <source>
        <dbReference type="Proteomes" id="UP001642484"/>
    </source>
</evidence>
<dbReference type="InterPro" id="IPR024936">
    <property type="entry name" value="Cyclophilin-type_PPIase"/>
</dbReference>
<feature type="domain" description="PPIase cyclophilin-type" evidence="5">
    <location>
        <begin position="13"/>
        <end position="186"/>
    </location>
</feature>
<sequence length="187" mass="20208">MANPSATIETSEGTIVAEIYLDRAPVTASNFIDLARAKFFHQLHFHRVIPDFMIQSGCPFSKDPHNKSAGSGGPVDGNFQNLQTGATERRSNGGNIEDEHSSQDSNAPGTLSMANSGQPNTGGSQFFINVADNSFLDWFSPGASKHTVFGRIISGFDVAVKISKVVTKDDRPTKPKPRSLVPRSFQL</sequence>
<evidence type="ECO:0000256" key="3">
    <source>
        <dbReference type="RuleBase" id="RU363019"/>
    </source>
</evidence>
<feature type="compositionally biased region" description="Polar residues" evidence="4">
    <location>
        <begin position="103"/>
        <end position="118"/>
    </location>
</feature>
<evidence type="ECO:0000259" key="5">
    <source>
        <dbReference type="PROSITE" id="PS50072"/>
    </source>
</evidence>
<dbReference type="PIRSF" id="PIRSF001467">
    <property type="entry name" value="Peptidylpro_ismrse"/>
    <property type="match status" value="1"/>
</dbReference>
<evidence type="ECO:0000256" key="2">
    <source>
        <dbReference type="ARBA" id="ARBA00023235"/>
    </source>
</evidence>
<comment type="similarity">
    <text evidence="3">Belongs to the cyclophilin-type PPIase family.</text>
</comment>
<keyword evidence="1 3" id="KW-0697">Rotamase</keyword>
<comment type="function">
    <text evidence="3">PPIases accelerate the folding of proteins. It catalyzes the cis-trans isomerization of proline imidic peptide bonds in oligopeptides.</text>
</comment>
<dbReference type="CDD" id="cd00317">
    <property type="entry name" value="cyclophilin"/>
    <property type="match status" value="1"/>
</dbReference>
<evidence type="ECO:0000313" key="6">
    <source>
        <dbReference type="EMBL" id="CAK9036788.1"/>
    </source>
</evidence>
<reference evidence="6 7" key="1">
    <citation type="submission" date="2024-02" db="EMBL/GenBank/DDBJ databases">
        <authorList>
            <person name="Chen Y."/>
            <person name="Shah S."/>
            <person name="Dougan E. K."/>
            <person name="Thang M."/>
            <person name="Chan C."/>
        </authorList>
    </citation>
    <scope>NUCLEOTIDE SEQUENCE [LARGE SCALE GENOMIC DNA]</scope>
</reference>
<accession>A0ABP0LCR8</accession>
<dbReference type="Proteomes" id="UP001642484">
    <property type="component" value="Unassembled WGS sequence"/>
</dbReference>
<comment type="catalytic activity">
    <reaction evidence="3">
        <text>[protein]-peptidylproline (omega=180) = [protein]-peptidylproline (omega=0)</text>
        <dbReference type="Rhea" id="RHEA:16237"/>
        <dbReference type="Rhea" id="RHEA-COMP:10747"/>
        <dbReference type="Rhea" id="RHEA-COMP:10748"/>
        <dbReference type="ChEBI" id="CHEBI:83833"/>
        <dbReference type="ChEBI" id="CHEBI:83834"/>
        <dbReference type="EC" id="5.2.1.8"/>
    </reaction>
</comment>
<dbReference type="EMBL" id="CAXAMN010011980">
    <property type="protein sequence ID" value="CAK9036788.1"/>
    <property type="molecule type" value="Genomic_DNA"/>
</dbReference>
<dbReference type="InterPro" id="IPR044666">
    <property type="entry name" value="Cyclophilin_A-like"/>
</dbReference>
<dbReference type="SUPFAM" id="SSF50891">
    <property type="entry name" value="Cyclophilin-like"/>
    <property type="match status" value="1"/>
</dbReference>
<gene>
    <name evidence="6" type="ORF">CCMP2556_LOCUS20421</name>
</gene>
<feature type="compositionally biased region" description="Basic and acidic residues" evidence="4">
    <location>
        <begin position="87"/>
        <end position="102"/>
    </location>
</feature>
<dbReference type="PANTHER" id="PTHR45625:SF4">
    <property type="entry name" value="PEPTIDYLPROLYL ISOMERASE DOMAIN AND WD REPEAT-CONTAINING PROTEIN 1"/>
    <property type="match status" value="1"/>
</dbReference>
<dbReference type="PANTHER" id="PTHR45625">
    <property type="entry name" value="PEPTIDYL-PROLYL CIS-TRANS ISOMERASE-RELATED"/>
    <property type="match status" value="1"/>
</dbReference>
<keyword evidence="7" id="KW-1185">Reference proteome</keyword>
<keyword evidence="2 3" id="KW-0413">Isomerase</keyword>
<dbReference type="PROSITE" id="PS50072">
    <property type="entry name" value="CSA_PPIASE_2"/>
    <property type="match status" value="1"/>
</dbReference>
<name>A0ABP0LCR8_9DINO</name>
<dbReference type="EC" id="5.2.1.8" evidence="3"/>
<comment type="caution">
    <text evidence="6">The sequence shown here is derived from an EMBL/GenBank/DDBJ whole genome shotgun (WGS) entry which is preliminary data.</text>
</comment>
<feature type="region of interest" description="Disordered" evidence="4">
    <location>
        <begin position="63"/>
        <end position="118"/>
    </location>
</feature>
<evidence type="ECO:0000256" key="4">
    <source>
        <dbReference type="SAM" id="MobiDB-lite"/>
    </source>
</evidence>